<evidence type="ECO:0000313" key="3">
    <source>
        <dbReference type="Proteomes" id="UP000199446"/>
    </source>
</evidence>
<feature type="domain" description="GerMN" evidence="1">
    <location>
        <begin position="62"/>
        <end position="153"/>
    </location>
</feature>
<reference evidence="3" key="1">
    <citation type="submission" date="2016-10" db="EMBL/GenBank/DDBJ databases">
        <authorList>
            <person name="Varghese N."/>
            <person name="Submissions S."/>
        </authorList>
    </citation>
    <scope>NUCLEOTIDE SEQUENCE [LARGE SCALE GENOMIC DNA]</scope>
    <source>
        <strain evidence="3">CGMCC 1.6992</strain>
    </source>
</reference>
<dbReference type="SMART" id="SM00909">
    <property type="entry name" value="Germane"/>
    <property type="match status" value="1"/>
</dbReference>
<sequence>MKRFLTLWNLLGLGVFLLGSLVYWEAGKGPAAHALPLPAEEQKTPSLSLVLYRPNPPQGFLKETLALELGPGETPEAKALTAWAEALKAPKPKALFQAKGAWVVDLPQDFAQGLDAALEVYRLYSLVYTLLSTFPEAKEVRFLVEGRPSPGLAHLDLSLPYTLP</sequence>
<organism evidence="2 3">
    <name type="scientific">Thermus arciformis</name>
    <dbReference type="NCBI Taxonomy" id="482827"/>
    <lineage>
        <taxon>Bacteria</taxon>
        <taxon>Thermotogati</taxon>
        <taxon>Deinococcota</taxon>
        <taxon>Deinococci</taxon>
        <taxon>Thermales</taxon>
        <taxon>Thermaceae</taxon>
        <taxon>Thermus</taxon>
    </lineage>
</organism>
<dbReference type="STRING" id="482827.SAMN04488243_11814"/>
<name>A0A1G7H8Q3_9DEIN</name>
<keyword evidence="3" id="KW-1185">Reference proteome</keyword>
<dbReference type="RefSeq" id="WP_093007388.1">
    <property type="nucleotide sequence ID" value="NZ_FNBC01000018.1"/>
</dbReference>
<dbReference type="EMBL" id="FNBC01000018">
    <property type="protein sequence ID" value="SDE96751.1"/>
    <property type="molecule type" value="Genomic_DNA"/>
</dbReference>
<dbReference type="AlphaFoldDB" id="A0A1G7H8Q3"/>
<dbReference type="Pfam" id="PF10646">
    <property type="entry name" value="Germane"/>
    <property type="match status" value="1"/>
</dbReference>
<evidence type="ECO:0000313" key="2">
    <source>
        <dbReference type="EMBL" id="SDE96751.1"/>
    </source>
</evidence>
<evidence type="ECO:0000259" key="1">
    <source>
        <dbReference type="SMART" id="SM00909"/>
    </source>
</evidence>
<dbReference type="InterPro" id="IPR019606">
    <property type="entry name" value="GerMN"/>
</dbReference>
<gene>
    <name evidence="2" type="ORF">SAMN04488243_11814</name>
</gene>
<proteinExistence type="predicted"/>
<dbReference type="OrthoDB" id="31792at2"/>
<dbReference type="Proteomes" id="UP000199446">
    <property type="component" value="Unassembled WGS sequence"/>
</dbReference>
<accession>A0A1G7H8Q3</accession>
<protein>
    <submittedName>
        <fullName evidence="2">Sporulation and spore germination</fullName>
    </submittedName>
</protein>